<accession>A0A841U1J4</accession>
<protein>
    <submittedName>
        <fullName evidence="2">DUF3850 domain-containing protein</fullName>
    </submittedName>
</protein>
<sequence>MKHELKCWPEHFRDVVQPNKYKRKMVEIRKDDRTYNVGDVLILKEFNPKTETFTGSWAGVRVSHCLRGGPWVPEGYVAMSIHLEDFEFSE</sequence>
<name>A0A841U1J4_9BACL</name>
<keyword evidence="3" id="KW-1185">Reference proteome</keyword>
<dbReference type="Proteomes" id="UP000553776">
    <property type="component" value="Unassembled WGS sequence"/>
</dbReference>
<dbReference type="AlphaFoldDB" id="A0A841U1J4"/>
<organism evidence="2 3">
    <name type="scientific">Cohnella xylanilytica</name>
    <dbReference type="NCBI Taxonomy" id="557555"/>
    <lineage>
        <taxon>Bacteria</taxon>
        <taxon>Bacillati</taxon>
        <taxon>Bacillota</taxon>
        <taxon>Bacilli</taxon>
        <taxon>Bacillales</taxon>
        <taxon>Paenibacillaceae</taxon>
        <taxon>Cohnella</taxon>
    </lineage>
</organism>
<dbReference type="InterPro" id="IPR039440">
    <property type="entry name" value="DUF3850"/>
</dbReference>
<evidence type="ECO:0000259" key="1">
    <source>
        <dbReference type="Pfam" id="PF12961"/>
    </source>
</evidence>
<dbReference type="Pfam" id="PF12961">
    <property type="entry name" value="DUF3850"/>
    <property type="match status" value="1"/>
</dbReference>
<feature type="domain" description="DUF3850" evidence="1">
    <location>
        <begin position="3"/>
        <end position="81"/>
    </location>
</feature>
<evidence type="ECO:0000313" key="3">
    <source>
        <dbReference type="Proteomes" id="UP000553776"/>
    </source>
</evidence>
<comment type="caution">
    <text evidence="2">The sequence shown here is derived from an EMBL/GenBank/DDBJ whole genome shotgun (WGS) entry which is preliminary data.</text>
</comment>
<evidence type="ECO:0000313" key="2">
    <source>
        <dbReference type="EMBL" id="MBB6694406.1"/>
    </source>
</evidence>
<reference evidence="2 3" key="1">
    <citation type="submission" date="2020-08" db="EMBL/GenBank/DDBJ databases">
        <title>Cohnella phylogeny.</title>
        <authorList>
            <person name="Dunlap C."/>
        </authorList>
    </citation>
    <scope>NUCLEOTIDE SEQUENCE [LARGE SCALE GENOMIC DNA]</scope>
    <source>
        <strain evidence="2 3">DSM 25239</strain>
    </source>
</reference>
<gene>
    <name evidence="2" type="ORF">H7B90_23700</name>
</gene>
<proteinExistence type="predicted"/>
<dbReference type="RefSeq" id="WP_185138374.1">
    <property type="nucleotide sequence ID" value="NZ_JACJVR010000090.1"/>
</dbReference>
<dbReference type="EMBL" id="JACJVR010000090">
    <property type="protein sequence ID" value="MBB6694406.1"/>
    <property type="molecule type" value="Genomic_DNA"/>
</dbReference>
<dbReference type="Gene3D" id="2.30.130.30">
    <property type="entry name" value="Hypothetical protein"/>
    <property type="match status" value="1"/>
</dbReference>